<evidence type="ECO:0000256" key="2">
    <source>
        <dbReference type="SAM" id="MobiDB-lite"/>
    </source>
</evidence>
<dbReference type="Pfam" id="PF01391">
    <property type="entry name" value="Collagen"/>
    <property type="match status" value="1"/>
</dbReference>
<proteinExistence type="predicted"/>
<sequence length="385" mass="42412">MRWCVVTYLVILCSILEIQSRTSERSPFKGKLSANDEELQQEMKNYQMQLDLLKEEAQDIRSKLSAILENKPSVNQHIDEPTEIHTGVTNEIEGFFHSRHRRAIDSSANNLQNTISSNAGSNECYLCPAGPAGKQGPRGWTGLPGITGRDGERGPKGDKGNAGEPGRPGRDGRDGRDGSCSGDDMQITTETPTTPASTQSNRSVSGAVYTRWGRSTCPDTSQLVYEGFAAGSYFNNKGGSVEILCLPNTPLYSYKMAGRQDVRSPLFRLEYHTSAFPPFNSLRDHDMPCVVCMAPLRHSKILVPARNICPTPEWTHEYSGYLHSAKKNYFRTETICIDVSSEALPGTSGNVNGALVTPVEYRCQPPPQCNEYQDGFELTCAICTL</sequence>
<feature type="signal peptide" evidence="3">
    <location>
        <begin position="1"/>
        <end position="20"/>
    </location>
</feature>
<organism evidence="4 5">
    <name type="scientific">Holothuria leucospilota</name>
    <name type="common">Black long sea cucumber</name>
    <name type="synonym">Mertensiothuria leucospilota</name>
    <dbReference type="NCBI Taxonomy" id="206669"/>
    <lineage>
        <taxon>Eukaryota</taxon>
        <taxon>Metazoa</taxon>
        <taxon>Echinodermata</taxon>
        <taxon>Eleutherozoa</taxon>
        <taxon>Echinozoa</taxon>
        <taxon>Holothuroidea</taxon>
        <taxon>Aspidochirotacea</taxon>
        <taxon>Aspidochirotida</taxon>
        <taxon>Holothuriidae</taxon>
        <taxon>Holothuria</taxon>
    </lineage>
</organism>
<feature type="region of interest" description="Disordered" evidence="2">
    <location>
        <begin position="130"/>
        <end position="204"/>
    </location>
</feature>
<dbReference type="GO" id="GO:0005581">
    <property type="term" value="C:collagen trimer"/>
    <property type="evidence" value="ECO:0007669"/>
    <property type="project" value="UniProtKB-KW"/>
</dbReference>
<accession>A0A9Q1BQP8</accession>
<keyword evidence="1" id="KW-0175">Coiled coil</keyword>
<evidence type="ECO:0000313" key="5">
    <source>
        <dbReference type="Proteomes" id="UP001152320"/>
    </source>
</evidence>
<feature type="coiled-coil region" evidence="1">
    <location>
        <begin position="29"/>
        <end position="70"/>
    </location>
</feature>
<feature type="chain" id="PRO_5040194461" evidence="3">
    <location>
        <begin position="21"/>
        <end position="385"/>
    </location>
</feature>
<feature type="compositionally biased region" description="Low complexity" evidence="2">
    <location>
        <begin position="178"/>
        <end position="198"/>
    </location>
</feature>
<evidence type="ECO:0000256" key="3">
    <source>
        <dbReference type="SAM" id="SignalP"/>
    </source>
</evidence>
<keyword evidence="3" id="KW-0732">Signal</keyword>
<evidence type="ECO:0000313" key="4">
    <source>
        <dbReference type="EMBL" id="KAJ8031112.1"/>
    </source>
</evidence>
<dbReference type="AlphaFoldDB" id="A0A9Q1BQP8"/>
<protein>
    <submittedName>
        <fullName evidence="4">Short-chain collagen C4</fullName>
    </submittedName>
</protein>
<dbReference type="InterPro" id="IPR008160">
    <property type="entry name" value="Collagen"/>
</dbReference>
<dbReference type="EMBL" id="JAIZAY010000013">
    <property type="protein sequence ID" value="KAJ8031112.1"/>
    <property type="molecule type" value="Genomic_DNA"/>
</dbReference>
<reference evidence="4" key="1">
    <citation type="submission" date="2021-10" db="EMBL/GenBank/DDBJ databases">
        <title>Tropical sea cucumber genome reveals ecological adaptation and Cuvierian tubules defense mechanism.</title>
        <authorList>
            <person name="Chen T."/>
        </authorList>
    </citation>
    <scope>NUCLEOTIDE SEQUENCE</scope>
    <source>
        <strain evidence="4">Nanhai2018</strain>
        <tissue evidence="4">Muscle</tissue>
    </source>
</reference>
<keyword evidence="5" id="KW-1185">Reference proteome</keyword>
<dbReference type="PANTHER" id="PTHR24024">
    <property type="entry name" value="PULMONARY SURFACTANT-ASSOCIATED PROTEIN A"/>
    <property type="match status" value="1"/>
</dbReference>
<feature type="compositionally biased region" description="Basic and acidic residues" evidence="2">
    <location>
        <begin position="149"/>
        <end position="177"/>
    </location>
</feature>
<dbReference type="InterPro" id="IPR051077">
    <property type="entry name" value="Ca-dependent_lectin"/>
</dbReference>
<keyword evidence="4" id="KW-0176">Collagen</keyword>
<dbReference type="Proteomes" id="UP001152320">
    <property type="component" value="Chromosome 13"/>
</dbReference>
<gene>
    <name evidence="4" type="ORF">HOLleu_27729</name>
</gene>
<name>A0A9Q1BQP8_HOLLE</name>
<dbReference type="PANTHER" id="PTHR24024:SF18">
    <property type="entry name" value="SHORT-CHAIN COLLAGEN C4-LIKE"/>
    <property type="match status" value="1"/>
</dbReference>
<evidence type="ECO:0000256" key="1">
    <source>
        <dbReference type="SAM" id="Coils"/>
    </source>
</evidence>
<dbReference type="OrthoDB" id="6161718at2759"/>
<dbReference type="GO" id="GO:0005615">
    <property type="term" value="C:extracellular space"/>
    <property type="evidence" value="ECO:0007669"/>
    <property type="project" value="TreeGrafter"/>
</dbReference>
<comment type="caution">
    <text evidence="4">The sequence shown here is derived from an EMBL/GenBank/DDBJ whole genome shotgun (WGS) entry which is preliminary data.</text>
</comment>